<dbReference type="PANTHER" id="PTHR13468">
    <property type="entry name" value="DEK PROTEIN"/>
    <property type="match status" value="1"/>
</dbReference>
<feature type="compositionally biased region" description="Polar residues" evidence="1">
    <location>
        <begin position="826"/>
        <end position="850"/>
    </location>
</feature>
<feature type="region of interest" description="Disordered" evidence="1">
    <location>
        <begin position="1"/>
        <end position="220"/>
    </location>
</feature>
<name>A0ABR2LX33_9ASPA</name>
<feature type="compositionally biased region" description="Polar residues" evidence="1">
    <location>
        <begin position="634"/>
        <end position="646"/>
    </location>
</feature>
<gene>
    <name evidence="2" type="ORF">KSP40_PGU013504</name>
</gene>
<feature type="compositionally biased region" description="Acidic residues" evidence="1">
    <location>
        <begin position="396"/>
        <end position="406"/>
    </location>
</feature>
<comment type="caution">
    <text evidence="2">The sequence shown here is derived from an EMBL/GenBank/DDBJ whole genome shotgun (WGS) entry which is preliminary data.</text>
</comment>
<feature type="compositionally biased region" description="Basic and acidic residues" evidence="1">
    <location>
        <begin position="689"/>
        <end position="701"/>
    </location>
</feature>
<proteinExistence type="predicted"/>
<feature type="compositionally biased region" description="Basic residues" evidence="1">
    <location>
        <begin position="343"/>
        <end position="356"/>
    </location>
</feature>
<sequence length="881" mass="97738">MENSGTASDSKTTIVENGSDPPDVSSIKVSTENRVEGGDVKKEVSKDEEENSSVGEIKGVTEETEGIADLKNGVDKKDDEEVAVQNKNHADKNYDGNEKEPRSTEDGEEEKDSREVKDFEGIEDGKPKEEMEKTQESKKNKEIEETVYLDGKKDAVEARDGLETKDGGDTDEVEGKKDGDTNEVEGEKDVREAMDLEKQKDAKEDKEGEEHKEMDIEKGFEEIKDEEGEKIVENIKHDGESSAVEGVSAEEISVAELRDDTGGKIDVQALNNAKDDGEKNDISDVKGTRQKKVVEEGKVHKDVNDAGLLKDSKNVQGAHGINDGGQTRDVDNENDAGNISKISKNKGVKAKKKPKTISKVEAGNVKKKGRVDEKSEENAFNSGLEKGKEGNAEGENVVDEEDDDGDIEKQSPRKKAAMPFKKKRVRGERSRKKGEVKGKTKEKKKKESGEKAKEPLISPVEALSSSPVISSRERPVRERKVVERLVEVIEKEPNKAVIIEKGRGTTLKDIPNVAYKLARKKPVDLKFLHHILFGRRGKIVEFKNHILQFSGFAWPESEEKQRAKIKEKLDKCIKDDLLDICDLLDMTLSKTSIKKEEIIAKLVEFLEAPRATTDVILAEKDQSEKSRKRKRPTGSASRSSGGTPANKSRRRGTKAEGTPRSQGKTPGDKEDETEDEGTKNDVPDEEDDAPRHSESDAKENESAEASDAGDENDDVYEKEKEDVVPSPKKQSSAVRERRKTGSNSKKVSPQTEAKSPVKTKQSKVKKDDAGEKVFTRRKKKVSESPKASDDEGENEDADDLRKINQDIKQSPKPQVSSVSNKRKRTATNSKKSSSQTVAKSTVKTPSSNKQSKVEKDDTGEKVFTRKKKTQNHQKSQIRSRV</sequence>
<feature type="compositionally biased region" description="Basic and acidic residues" evidence="1">
    <location>
        <begin position="88"/>
        <end position="220"/>
    </location>
</feature>
<feature type="compositionally biased region" description="Acidic residues" evidence="1">
    <location>
        <begin position="702"/>
        <end position="714"/>
    </location>
</feature>
<dbReference type="Proteomes" id="UP001412067">
    <property type="component" value="Unassembled WGS sequence"/>
</dbReference>
<protein>
    <recommendedName>
        <fullName evidence="4">DEK</fullName>
    </recommendedName>
</protein>
<dbReference type="InterPro" id="IPR044198">
    <property type="entry name" value="DEK"/>
</dbReference>
<evidence type="ECO:0000313" key="2">
    <source>
        <dbReference type="EMBL" id="KAK8953424.1"/>
    </source>
</evidence>
<feature type="compositionally biased region" description="Polar residues" evidence="1">
    <location>
        <begin position="806"/>
        <end position="819"/>
    </location>
</feature>
<dbReference type="PANTHER" id="PTHR13468:SF23">
    <property type="entry name" value="EXPRESSED PROTEIN"/>
    <property type="match status" value="1"/>
</dbReference>
<feature type="region of interest" description="Disordered" evidence="1">
    <location>
        <begin position="617"/>
        <end position="881"/>
    </location>
</feature>
<feature type="region of interest" description="Disordered" evidence="1">
    <location>
        <begin position="271"/>
        <end position="455"/>
    </location>
</feature>
<feature type="compositionally biased region" description="Basic residues" evidence="1">
    <location>
        <begin position="412"/>
        <end position="432"/>
    </location>
</feature>
<keyword evidence="3" id="KW-1185">Reference proteome</keyword>
<dbReference type="EMBL" id="JBBWWR010000014">
    <property type="protein sequence ID" value="KAK8953424.1"/>
    <property type="molecule type" value="Genomic_DNA"/>
</dbReference>
<feature type="compositionally biased region" description="Basic and acidic residues" evidence="1">
    <location>
        <begin position="31"/>
        <end position="45"/>
    </location>
</feature>
<feature type="compositionally biased region" description="Basic residues" evidence="1">
    <location>
        <begin position="864"/>
        <end position="881"/>
    </location>
</feature>
<evidence type="ECO:0000313" key="3">
    <source>
        <dbReference type="Proteomes" id="UP001412067"/>
    </source>
</evidence>
<feature type="compositionally biased region" description="Basic and acidic residues" evidence="1">
    <location>
        <begin position="851"/>
        <end position="863"/>
    </location>
</feature>
<evidence type="ECO:0000256" key="1">
    <source>
        <dbReference type="SAM" id="MobiDB-lite"/>
    </source>
</evidence>
<evidence type="ECO:0008006" key="4">
    <source>
        <dbReference type="Google" id="ProtNLM"/>
    </source>
</evidence>
<feature type="compositionally biased region" description="Basic and acidic residues" evidence="1">
    <location>
        <begin position="764"/>
        <end position="774"/>
    </location>
</feature>
<feature type="compositionally biased region" description="Basic and acidic residues" evidence="1">
    <location>
        <begin position="433"/>
        <end position="454"/>
    </location>
</feature>
<feature type="compositionally biased region" description="Basic and acidic residues" evidence="1">
    <location>
        <begin position="273"/>
        <end position="313"/>
    </location>
</feature>
<accession>A0ABR2LX33</accession>
<feature type="compositionally biased region" description="Polar residues" evidence="1">
    <location>
        <begin position="1"/>
        <end position="16"/>
    </location>
</feature>
<feature type="compositionally biased region" description="Polar residues" evidence="1">
    <location>
        <begin position="741"/>
        <end position="753"/>
    </location>
</feature>
<organism evidence="2 3">
    <name type="scientific">Platanthera guangdongensis</name>
    <dbReference type="NCBI Taxonomy" id="2320717"/>
    <lineage>
        <taxon>Eukaryota</taxon>
        <taxon>Viridiplantae</taxon>
        <taxon>Streptophyta</taxon>
        <taxon>Embryophyta</taxon>
        <taxon>Tracheophyta</taxon>
        <taxon>Spermatophyta</taxon>
        <taxon>Magnoliopsida</taxon>
        <taxon>Liliopsida</taxon>
        <taxon>Asparagales</taxon>
        <taxon>Orchidaceae</taxon>
        <taxon>Orchidoideae</taxon>
        <taxon>Orchideae</taxon>
        <taxon>Orchidinae</taxon>
        <taxon>Platanthera</taxon>
    </lineage>
</organism>
<reference evidence="2 3" key="1">
    <citation type="journal article" date="2022" name="Nat. Plants">
        <title>Genomes of leafy and leafless Platanthera orchids illuminate the evolution of mycoheterotrophy.</title>
        <authorList>
            <person name="Li M.H."/>
            <person name="Liu K.W."/>
            <person name="Li Z."/>
            <person name="Lu H.C."/>
            <person name="Ye Q.L."/>
            <person name="Zhang D."/>
            <person name="Wang J.Y."/>
            <person name="Li Y.F."/>
            <person name="Zhong Z.M."/>
            <person name="Liu X."/>
            <person name="Yu X."/>
            <person name="Liu D.K."/>
            <person name="Tu X.D."/>
            <person name="Liu B."/>
            <person name="Hao Y."/>
            <person name="Liao X.Y."/>
            <person name="Jiang Y.T."/>
            <person name="Sun W.H."/>
            <person name="Chen J."/>
            <person name="Chen Y.Q."/>
            <person name="Ai Y."/>
            <person name="Zhai J.W."/>
            <person name="Wu S.S."/>
            <person name="Zhou Z."/>
            <person name="Hsiao Y.Y."/>
            <person name="Wu W.L."/>
            <person name="Chen Y.Y."/>
            <person name="Lin Y.F."/>
            <person name="Hsu J.L."/>
            <person name="Li C.Y."/>
            <person name="Wang Z.W."/>
            <person name="Zhao X."/>
            <person name="Zhong W.Y."/>
            <person name="Ma X.K."/>
            <person name="Ma L."/>
            <person name="Huang J."/>
            <person name="Chen G.Z."/>
            <person name="Huang M.Z."/>
            <person name="Huang L."/>
            <person name="Peng D.H."/>
            <person name="Luo Y.B."/>
            <person name="Zou S.Q."/>
            <person name="Chen S.P."/>
            <person name="Lan S."/>
            <person name="Tsai W.C."/>
            <person name="Van de Peer Y."/>
            <person name="Liu Z.J."/>
        </authorList>
    </citation>
    <scope>NUCLEOTIDE SEQUENCE [LARGE SCALE GENOMIC DNA]</scope>
    <source>
        <strain evidence="2">Lor288</strain>
    </source>
</reference>